<dbReference type="InterPro" id="IPR003779">
    <property type="entry name" value="CMD-like"/>
</dbReference>
<dbReference type="AlphaFoldDB" id="A0A0B1ZM41"/>
<name>A0A0B1ZM41_9SPHN</name>
<dbReference type="EMBL" id="JTDI01000005">
    <property type="protein sequence ID" value="KHK90404.1"/>
    <property type="molecule type" value="Genomic_DNA"/>
</dbReference>
<gene>
    <name evidence="2" type="ORF">LK12_17630</name>
</gene>
<dbReference type="OrthoDB" id="9801400at2"/>
<organism evidence="2 3">
    <name type="scientific">Novosphingobium malaysiense</name>
    <dbReference type="NCBI Taxonomy" id="1348853"/>
    <lineage>
        <taxon>Bacteria</taxon>
        <taxon>Pseudomonadati</taxon>
        <taxon>Pseudomonadota</taxon>
        <taxon>Alphaproteobacteria</taxon>
        <taxon>Sphingomonadales</taxon>
        <taxon>Sphingomonadaceae</taxon>
        <taxon>Novosphingobium</taxon>
    </lineage>
</organism>
<evidence type="ECO:0000259" key="1">
    <source>
        <dbReference type="Pfam" id="PF02627"/>
    </source>
</evidence>
<dbReference type="SUPFAM" id="SSF69118">
    <property type="entry name" value="AhpD-like"/>
    <property type="match status" value="2"/>
</dbReference>
<evidence type="ECO:0000313" key="2">
    <source>
        <dbReference type="EMBL" id="KHK90404.1"/>
    </source>
</evidence>
<protein>
    <submittedName>
        <fullName evidence="2">Gamma-carboxymuconolactone decarboxylase</fullName>
    </submittedName>
</protein>
<evidence type="ECO:0000313" key="3">
    <source>
        <dbReference type="Proteomes" id="UP000031057"/>
    </source>
</evidence>
<keyword evidence="3" id="KW-1185">Reference proteome</keyword>
<accession>A0A0B1ZM41</accession>
<proteinExistence type="predicted"/>
<reference evidence="2 3" key="1">
    <citation type="submission" date="2014-10" db="EMBL/GenBank/DDBJ databases">
        <title>Genome sequence of Novosphingobium malaysiense MUSC 273(T).</title>
        <authorList>
            <person name="Lee L.-H."/>
        </authorList>
    </citation>
    <scope>NUCLEOTIDE SEQUENCE [LARGE SCALE GENOMIC DNA]</scope>
    <source>
        <strain evidence="2 3">MUSC 273</strain>
    </source>
</reference>
<dbReference type="STRING" id="1348853.LK12_17630"/>
<dbReference type="RefSeq" id="WP_039286702.1">
    <property type="nucleotide sequence ID" value="NZ_JTDI01000005.1"/>
</dbReference>
<dbReference type="InterPro" id="IPR029032">
    <property type="entry name" value="AhpD-like"/>
</dbReference>
<feature type="domain" description="Carboxymuconolactone decarboxylase-like" evidence="1">
    <location>
        <begin position="34"/>
        <end position="109"/>
    </location>
</feature>
<sequence>MALLDPVQRAEQGMTVTKAVLGSAPDSPASLLDESIRDFVFAQVWSRPALDMRSRYLIGLSGEIIAGSTALAIEDLAFGALRSEALTASELREAALQLAIYAGWPRGRALDDAVSRAMQRLNMTGGRVPPLRGEPWALDVSRAEGTVEFRDVMLMDPAPAVTPYYEKIQEFVFGEMWCRRGLDQRARRWITLVSVCDAAAEQPLKTHIHAAMATGNCTAGEMHEFALQYGTHAGWPKASLVQAVVIDMARKVEAGLAWNASI</sequence>
<dbReference type="PANTHER" id="PTHR33570">
    <property type="entry name" value="4-CARBOXYMUCONOLACTONE DECARBOXYLASE FAMILY PROTEIN"/>
    <property type="match status" value="1"/>
</dbReference>
<dbReference type="PANTHER" id="PTHR33570:SF2">
    <property type="entry name" value="CARBOXYMUCONOLACTONE DECARBOXYLASE-LIKE DOMAIN-CONTAINING PROTEIN"/>
    <property type="match status" value="1"/>
</dbReference>
<comment type="caution">
    <text evidence="2">The sequence shown here is derived from an EMBL/GenBank/DDBJ whole genome shotgun (WGS) entry which is preliminary data.</text>
</comment>
<dbReference type="Pfam" id="PF02627">
    <property type="entry name" value="CMD"/>
    <property type="match status" value="1"/>
</dbReference>
<dbReference type="Proteomes" id="UP000031057">
    <property type="component" value="Unassembled WGS sequence"/>
</dbReference>
<dbReference type="Gene3D" id="1.20.1290.10">
    <property type="entry name" value="AhpD-like"/>
    <property type="match status" value="1"/>
</dbReference>
<dbReference type="InterPro" id="IPR052512">
    <property type="entry name" value="4CMD/NDH-1_regulator"/>
</dbReference>